<proteinExistence type="predicted"/>
<organism evidence="1 2">
    <name type="scientific">Glarea lozoyensis (strain ATCC 20868 / MF5171)</name>
    <dbReference type="NCBI Taxonomy" id="1116229"/>
    <lineage>
        <taxon>Eukaryota</taxon>
        <taxon>Fungi</taxon>
        <taxon>Dikarya</taxon>
        <taxon>Ascomycota</taxon>
        <taxon>Pezizomycotina</taxon>
        <taxon>Leotiomycetes</taxon>
        <taxon>Helotiales</taxon>
        <taxon>Helotiaceae</taxon>
        <taxon>Glarea</taxon>
    </lineage>
</organism>
<gene>
    <name evidence="1" type="ORF">GLAREA_11290</name>
</gene>
<dbReference type="AlphaFoldDB" id="S3DCY0"/>
<dbReference type="KEGG" id="glz:GLAREA_11290"/>
<protein>
    <submittedName>
        <fullName evidence="1">Uncharacterized protein</fullName>
    </submittedName>
</protein>
<evidence type="ECO:0000313" key="2">
    <source>
        <dbReference type="Proteomes" id="UP000016922"/>
    </source>
</evidence>
<dbReference type="RefSeq" id="XP_008077669.1">
    <property type="nucleotide sequence ID" value="XM_008079478.1"/>
</dbReference>
<name>S3DCY0_GLAL2</name>
<sequence>MVLTHANCPTPAGLSKECKRILKGFGGWTMFMASYQLDPFDDEDAAMGERILKALGESEEEEEEEKKTS</sequence>
<evidence type="ECO:0000313" key="1">
    <source>
        <dbReference type="EMBL" id="EPE35590.1"/>
    </source>
</evidence>
<dbReference type="Proteomes" id="UP000016922">
    <property type="component" value="Unassembled WGS sequence"/>
</dbReference>
<reference evidence="1 2" key="1">
    <citation type="journal article" date="2013" name="BMC Genomics">
        <title>Genomics-driven discovery of the pneumocandin biosynthetic gene cluster in the fungus Glarea lozoyensis.</title>
        <authorList>
            <person name="Chen L."/>
            <person name="Yue Q."/>
            <person name="Zhang X."/>
            <person name="Xiang M."/>
            <person name="Wang C."/>
            <person name="Li S."/>
            <person name="Che Y."/>
            <person name="Ortiz-Lopez F.J."/>
            <person name="Bills G.F."/>
            <person name="Liu X."/>
            <person name="An Z."/>
        </authorList>
    </citation>
    <scope>NUCLEOTIDE SEQUENCE [LARGE SCALE GENOMIC DNA]</scope>
    <source>
        <strain evidence="2">ATCC 20868 / MF5171</strain>
    </source>
</reference>
<accession>S3DCY0</accession>
<dbReference type="HOGENOM" id="CLU_2776132_0_0_1"/>
<keyword evidence="2" id="KW-1185">Reference proteome</keyword>
<dbReference type="OrthoDB" id="4232400at2759"/>
<dbReference type="GeneID" id="19470331"/>
<dbReference type="EMBL" id="KE145354">
    <property type="protein sequence ID" value="EPE35590.1"/>
    <property type="molecule type" value="Genomic_DNA"/>
</dbReference>